<dbReference type="OrthoDB" id="8750087at2"/>
<dbReference type="InterPro" id="IPR016181">
    <property type="entry name" value="Acyl_CoA_acyltransferase"/>
</dbReference>
<keyword evidence="3" id="KW-1185">Reference proteome</keyword>
<evidence type="ECO:0000259" key="1">
    <source>
        <dbReference type="PROSITE" id="PS51186"/>
    </source>
</evidence>
<name>A0A1G9DZR8_9BACL</name>
<dbReference type="GO" id="GO:0016747">
    <property type="term" value="F:acyltransferase activity, transferring groups other than amino-acyl groups"/>
    <property type="evidence" value="ECO:0007669"/>
    <property type="project" value="InterPro"/>
</dbReference>
<feature type="domain" description="N-acetyltransferase" evidence="1">
    <location>
        <begin position="1"/>
        <end position="166"/>
    </location>
</feature>
<accession>A0A1G9DZR8</accession>
<keyword evidence="2" id="KW-0808">Transferase</keyword>
<organism evidence="2 3">
    <name type="scientific">Lacicoccus qingdaonensis</name>
    <dbReference type="NCBI Taxonomy" id="576118"/>
    <lineage>
        <taxon>Bacteria</taxon>
        <taxon>Bacillati</taxon>
        <taxon>Bacillota</taxon>
        <taxon>Bacilli</taxon>
        <taxon>Bacillales</taxon>
        <taxon>Salinicoccaceae</taxon>
        <taxon>Lacicoccus</taxon>
    </lineage>
</organism>
<gene>
    <name evidence="2" type="ORF">SAMN05216216_10737</name>
</gene>
<dbReference type="EMBL" id="FNFY01000007">
    <property type="protein sequence ID" value="SDK69356.1"/>
    <property type="molecule type" value="Genomic_DNA"/>
</dbReference>
<proteinExistence type="predicted"/>
<dbReference type="Gene3D" id="3.40.630.30">
    <property type="match status" value="1"/>
</dbReference>
<dbReference type="AlphaFoldDB" id="A0A1G9DZR8"/>
<evidence type="ECO:0000313" key="2">
    <source>
        <dbReference type="EMBL" id="SDK69356.1"/>
    </source>
</evidence>
<dbReference type="PROSITE" id="PS51186">
    <property type="entry name" value="GNAT"/>
    <property type="match status" value="1"/>
</dbReference>
<dbReference type="Proteomes" id="UP000199008">
    <property type="component" value="Unassembled WGS sequence"/>
</dbReference>
<dbReference type="STRING" id="576118.SAMN05216216_10737"/>
<dbReference type="RefSeq" id="WP_092985612.1">
    <property type="nucleotide sequence ID" value="NZ_FNFY01000007.1"/>
</dbReference>
<sequence length="208" mass="24205">MKVRKLTVDDLNDIMTLQTLVYEDLQNKMILETIDEPEFTEMIEQGFIIGVFEEEDLKAIRAMYIPPIDDPEHLAEDGGIKDREEVIYSEISFIHPDCRGQGLQTKLGRQLVERVQADGRFKHILTTVLPTNIPSLKDKFRLGFKIVNTRIMYGGKYRHVMQLNLNEPLEAAGEKKTVDYKNIEWMLDHGKDYIGFDFDGENIDYYLK</sequence>
<keyword evidence="2" id="KW-0012">Acyltransferase</keyword>
<dbReference type="InterPro" id="IPR000182">
    <property type="entry name" value="GNAT_dom"/>
</dbReference>
<dbReference type="SUPFAM" id="SSF55729">
    <property type="entry name" value="Acyl-CoA N-acyltransferases (Nat)"/>
    <property type="match status" value="1"/>
</dbReference>
<evidence type="ECO:0000313" key="3">
    <source>
        <dbReference type="Proteomes" id="UP000199008"/>
    </source>
</evidence>
<protein>
    <submittedName>
        <fullName evidence="2">L-amino acid N-acyltransferase YncA</fullName>
    </submittedName>
</protein>
<reference evidence="3" key="1">
    <citation type="submission" date="2016-10" db="EMBL/GenBank/DDBJ databases">
        <authorList>
            <person name="Varghese N."/>
            <person name="Submissions S."/>
        </authorList>
    </citation>
    <scope>NUCLEOTIDE SEQUENCE [LARGE SCALE GENOMIC DNA]</scope>
    <source>
        <strain evidence="3">CGMCC 1.8895</strain>
    </source>
</reference>